<evidence type="ECO:0000313" key="3">
    <source>
        <dbReference type="EMBL" id="OIR01078.1"/>
    </source>
</evidence>
<reference evidence="3" key="1">
    <citation type="submission" date="2016-10" db="EMBL/GenBank/DDBJ databases">
        <title>Sequence of Gallionella enrichment culture.</title>
        <authorList>
            <person name="Poehlein A."/>
            <person name="Muehling M."/>
            <person name="Daniel R."/>
        </authorList>
    </citation>
    <scope>NUCLEOTIDE SEQUENCE</scope>
</reference>
<organism evidence="3">
    <name type="scientific">mine drainage metagenome</name>
    <dbReference type="NCBI Taxonomy" id="410659"/>
    <lineage>
        <taxon>unclassified sequences</taxon>
        <taxon>metagenomes</taxon>
        <taxon>ecological metagenomes</taxon>
    </lineage>
</organism>
<gene>
    <name evidence="3" type="primary">thiO_2</name>
    <name evidence="3" type="ORF">GALL_168750</name>
</gene>
<dbReference type="PANTHER" id="PTHR13847">
    <property type="entry name" value="SARCOSINE DEHYDROGENASE-RELATED"/>
    <property type="match status" value="1"/>
</dbReference>
<dbReference type="Pfam" id="PF01266">
    <property type="entry name" value="DAO"/>
    <property type="match status" value="1"/>
</dbReference>
<dbReference type="AlphaFoldDB" id="A0A1J5SLY9"/>
<dbReference type="EMBL" id="MLJW01000088">
    <property type="protein sequence ID" value="OIR01078.1"/>
    <property type="molecule type" value="Genomic_DNA"/>
</dbReference>
<dbReference type="SUPFAM" id="SSF51905">
    <property type="entry name" value="FAD/NAD(P)-binding domain"/>
    <property type="match status" value="1"/>
</dbReference>
<comment type="caution">
    <text evidence="3">The sequence shown here is derived from an EMBL/GenBank/DDBJ whole genome shotgun (WGS) entry which is preliminary data.</text>
</comment>
<dbReference type="PANTHER" id="PTHR13847:SF289">
    <property type="entry name" value="GLYCINE OXIDASE"/>
    <property type="match status" value="1"/>
</dbReference>
<sequence length="344" mass="37565">MKSRFIVIGAGTLGLATAESLLRHGAEVTVLERGSVGREASWAGGGILSPLCLWDYPDEVNRLALRGMVLFGAFAGELYQATGVDPEYQRSGMLVLPPSDVQAAQKWCTAHGVSMEVQGDRMLLPDIAQVRNPRLMQALRARVGQLGGRIVEQCEVKQIVEEAGRVRQLLTTQGSYSADGYIVTAGAWSKVLLGKHALHADIKPIRGQMLLFKFDAPPLPHIVLQKDVYLIPRRDGHLLVGSTLEDAGFDKSTTGEARTMLLQRAIALLPVLRDLPVIQHWAGLRPGSPGNIPTIGRHPHLPNLYINSGHFRYGVTMSPASVELLMNVINGTPQPFDVSPYLWH</sequence>
<evidence type="ECO:0000259" key="2">
    <source>
        <dbReference type="Pfam" id="PF01266"/>
    </source>
</evidence>
<dbReference type="InterPro" id="IPR036188">
    <property type="entry name" value="FAD/NAD-bd_sf"/>
</dbReference>
<dbReference type="InterPro" id="IPR006076">
    <property type="entry name" value="FAD-dep_OxRdtase"/>
</dbReference>
<dbReference type="Gene3D" id="3.30.9.10">
    <property type="entry name" value="D-Amino Acid Oxidase, subunit A, domain 2"/>
    <property type="match status" value="1"/>
</dbReference>
<feature type="domain" description="FAD dependent oxidoreductase" evidence="2">
    <location>
        <begin position="5"/>
        <end position="325"/>
    </location>
</feature>
<dbReference type="Gene3D" id="3.50.50.60">
    <property type="entry name" value="FAD/NAD(P)-binding domain"/>
    <property type="match status" value="1"/>
</dbReference>
<name>A0A1J5SLY9_9ZZZZ</name>
<dbReference type="GO" id="GO:0005737">
    <property type="term" value="C:cytoplasm"/>
    <property type="evidence" value="ECO:0007669"/>
    <property type="project" value="TreeGrafter"/>
</dbReference>
<dbReference type="GO" id="GO:0043799">
    <property type="term" value="F:glycine oxidase activity"/>
    <property type="evidence" value="ECO:0007669"/>
    <property type="project" value="UniProtKB-EC"/>
</dbReference>
<dbReference type="EC" id="1.4.3.19" evidence="3"/>
<evidence type="ECO:0000256" key="1">
    <source>
        <dbReference type="ARBA" id="ARBA00023002"/>
    </source>
</evidence>
<protein>
    <submittedName>
        <fullName evidence="3">Glycine oxidase</fullName>
        <ecNumber evidence="3">1.4.3.19</ecNumber>
    </submittedName>
</protein>
<dbReference type="SUPFAM" id="SSF54373">
    <property type="entry name" value="FAD-linked reductases, C-terminal domain"/>
    <property type="match status" value="1"/>
</dbReference>
<keyword evidence="1 3" id="KW-0560">Oxidoreductase</keyword>
<accession>A0A1J5SLY9</accession>
<proteinExistence type="predicted"/>